<proteinExistence type="predicted"/>
<accession>H9UIP3</accession>
<protein>
    <recommendedName>
        <fullName evidence="4">Outer membrane protein beta-barrel domain-containing protein</fullName>
    </recommendedName>
</protein>
<feature type="signal peptide" evidence="1">
    <location>
        <begin position="1"/>
        <end position="21"/>
    </location>
</feature>
<dbReference type="RefSeq" id="WP_014455373.1">
    <property type="nucleotide sequence ID" value="NC_017098.1"/>
</dbReference>
<dbReference type="KEGG" id="sfc:Spiaf_1311"/>
<evidence type="ECO:0000313" key="2">
    <source>
        <dbReference type="EMBL" id="AFG37386.1"/>
    </source>
</evidence>
<dbReference type="HOGENOM" id="CLU_1383412_0_0_12"/>
<gene>
    <name evidence="2" type="ordered locus">Spiaf_1311</name>
</gene>
<dbReference type="EMBL" id="CP003282">
    <property type="protein sequence ID" value="AFG37386.1"/>
    <property type="molecule type" value="Genomic_DNA"/>
</dbReference>
<evidence type="ECO:0000256" key="1">
    <source>
        <dbReference type="SAM" id="SignalP"/>
    </source>
</evidence>
<keyword evidence="1" id="KW-0732">Signal</keyword>
<dbReference type="Proteomes" id="UP000007383">
    <property type="component" value="Chromosome"/>
</dbReference>
<dbReference type="PATRIC" id="fig|889378.3.peg.1315"/>
<reference evidence="3" key="1">
    <citation type="journal article" date="2013" name="Stand. Genomic Sci.">
        <title>Complete genome sequence of the halophilic bacterium Spirochaeta africana type strain (Z-7692(T)) from the alkaline Lake Magadi in the East African Rift.</title>
        <authorList>
            <person name="Liolos K."/>
            <person name="Abt B."/>
            <person name="Scheuner C."/>
            <person name="Teshima H."/>
            <person name="Held B."/>
            <person name="Lapidus A."/>
            <person name="Nolan M."/>
            <person name="Lucas S."/>
            <person name="Deshpande S."/>
            <person name="Cheng J.F."/>
            <person name="Tapia R."/>
            <person name="Goodwin L.A."/>
            <person name="Pitluck S."/>
            <person name="Pagani I."/>
            <person name="Ivanova N."/>
            <person name="Mavromatis K."/>
            <person name="Mikhailova N."/>
            <person name="Huntemann M."/>
            <person name="Pati A."/>
            <person name="Chen A."/>
            <person name="Palaniappan K."/>
            <person name="Land M."/>
            <person name="Rohde M."/>
            <person name="Tindall B.J."/>
            <person name="Detter J.C."/>
            <person name="Goker M."/>
            <person name="Bristow J."/>
            <person name="Eisen J.A."/>
            <person name="Markowitz V."/>
            <person name="Hugenholtz P."/>
            <person name="Woyke T."/>
            <person name="Klenk H.P."/>
            <person name="Kyrpides N.C."/>
        </authorList>
    </citation>
    <scope>NUCLEOTIDE SEQUENCE</scope>
    <source>
        <strain evidence="3">ATCC 700263 / DSM 8902 / Z-7692</strain>
    </source>
</reference>
<keyword evidence="3" id="KW-1185">Reference proteome</keyword>
<evidence type="ECO:0000313" key="3">
    <source>
        <dbReference type="Proteomes" id="UP000007383"/>
    </source>
</evidence>
<sequence length="197" mass="21751">MRHTILLAFLCMAIVVTSVSADEPDTTDPGDGDDISWGAYFEPGDISATFGLGLGGWGYRGTWLNLYPGLELTLAQVDVVDVIPLSFGVSGRGNITWYRGYWGESTMIVNAGGFGTIHLGFREFDVPVRELNNLDVYVGIGMVYDIIRPAWSGYNRLRLASYQGVNYFLNDNLAVFAESTYMGRYSHFGTIGILFKN</sequence>
<organism evidence="2 3">
    <name type="scientific">Spirochaeta africana (strain ATCC 700263 / DSM 8902 / Z-7692)</name>
    <dbReference type="NCBI Taxonomy" id="889378"/>
    <lineage>
        <taxon>Bacteria</taxon>
        <taxon>Pseudomonadati</taxon>
        <taxon>Spirochaetota</taxon>
        <taxon>Spirochaetia</taxon>
        <taxon>Spirochaetales</taxon>
        <taxon>Spirochaetaceae</taxon>
        <taxon>Spirochaeta</taxon>
    </lineage>
</organism>
<dbReference type="AlphaFoldDB" id="H9UIP3"/>
<evidence type="ECO:0008006" key="4">
    <source>
        <dbReference type="Google" id="ProtNLM"/>
    </source>
</evidence>
<name>H9UIP3_SPIAZ</name>
<feature type="chain" id="PRO_5003623039" description="Outer membrane protein beta-barrel domain-containing protein" evidence="1">
    <location>
        <begin position="22"/>
        <end position="197"/>
    </location>
</feature>